<comment type="subcellular location">
    <subcellularLocation>
        <location evidence="2 14">Endoplasmic reticulum membrane</location>
        <topology evidence="2 14">Multi-pass membrane protein</topology>
    </subcellularLocation>
</comment>
<evidence type="ECO:0000256" key="14">
    <source>
        <dbReference type="RuleBase" id="RU367138"/>
    </source>
</evidence>
<comment type="similarity">
    <text evidence="4 14">Belongs to the PIGG/PIGN/PIGO family. PIGN subfamily.</text>
</comment>
<dbReference type="AlphaFoldDB" id="A0A914EGX7"/>
<feature type="transmembrane region" description="Helical" evidence="14">
    <location>
        <begin position="596"/>
        <end position="622"/>
    </location>
</feature>
<evidence type="ECO:0000259" key="15">
    <source>
        <dbReference type="Pfam" id="PF00884"/>
    </source>
</evidence>
<comment type="cofactor">
    <cofactor evidence="1">
        <name>Ca(2+)</name>
        <dbReference type="ChEBI" id="CHEBI:29108"/>
    </cofactor>
</comment>
<proteinExistence type="inferred from homology"/>
<feature type="domain" description="Sulfatase N-terminal" evidence="15">
    <location>
        <begin position="126"/>
        <end position="217"/>
    </location>
</feature>
<evidence type="ECO:0000256" key="11">
    <source>
        <dbReference type="ARBA" id="ARBA00022989"/>
    </source>
</evidence>
<reference evidence="18" key="1">
    <citation type="submission" date="2022-11" db="UniProtKB">
        <authorList>
            <consortium name="WormBaseParasite"/>
        </authorList>
    </citation>
    <scope>IDENTIFICATION</scope>
</reference>
<keyword evidence="17" id="KW-1185">Reference proteome</keyword>
<keyword evidence="10 14" id="KW-0256">Endoplasmic reticulum</keyword>
<dbReference type="Gene3D" id="3.40.720.10">
    <property type="entry name" value="Alkaline Phosphatase, subunit A"/>
    <property type="match status" value="1"/>
</dbReference>
<comment type="function">
    <text evidence="14">Ethanolamine phosphate transferase involved in glycosylphosphatidylinositol-anchor biosynthesis. Transfers ethanolamine phosphate to the first alpha-1,4-linked mannose of the glycosylphosphatidylinositol precursor of GPI-anchor.</text>
</comment>
<feature type="transmembrane region" description="Helical" evidence="14">
    <location>
        <begin position="702"/>
        <end position="724"/>
    </location>
</feature>
<comment type="similarity">
    <text evidence="5">Belongs to the sulfatase family.</text>
</comment>
<sequence length="827" mass="95183">MEKAHGGYLKAMCRQNLALAMWLCLLDSMKIVFNQSRFSWLWGSPDIVPMFGDGLSHVFIDAYSHDEEDFASKNAAQLDKWVFEKVKKYFQQSTHLSNATELLNEDKLVFFLHLLGLDTNGHGYKPHSKEYINNILVVDKGIKEIVELFENFYGDNRTAYLFTADHGMTDWGSHGAGSDDEIETPFVAWGSSIAQSKLKRVVNQVDLAPLMSSLIGIAIPMNSVGILRLELLDVQSEMKYQAACNNLKQMVEQYSITREERKRTVLPMLFREYNGFTPVILQRVDSEVLRLVDSRRFDAAAALCLEWIPRARDALIYFHRYYRVILGLAMAILFLSWNVLLYLAVSRRNTIGQLGYAVFMPRIIPLIVLILVALLLYYQQMPISNFVYFLLPLYVVTIVINIILLSTPNLFNRQNWDTYFSKINKQKIIQTLFYNAIFIVSIGVFIVAFYERSILSIIIVFLAFLPFIQGITLFPWNVIWFVICMVLAVFPQLETVGRTPNTTLVVLSPILCGIFSLIYISRLKSNAKFPMKCFPLIHFLVAGLVLYSNVWFSFYQTVPLIVRISSWVSLPLAFILPIIASFNLTDRLFCWFSSLFIPYSMLSISYESLFVFLFGILLFIYVRFEFYEFKDAEFFQTNLNKNVQSINEPTEIDEAFSFKEWCRALILLAFIEIAFFGTGNVASLNSFNPTFIRNFITVFSPFVMASLLMFKIFVPFAFVAYGFASILHLDERMFSRLCVLLMIITNFLSLAFFFLLKDQGSWLEIGISISNYIISMTASSVMFLLLRIANRLMVLSLKDHIMKMFYFVLIQQLEVHTIFAAAGSLTL</sequence>
<feature type="transmembrane region" description="Helical" evidence="14">
    <location>
        <begin position="457"/>
        <end position="490"/>
    </location>
</feature>
<dbReference type="InterPro" id="IPR037671">
    <property type="entry name" value="PIGN_N"/>
</dbReference>
<dbReference type="Proteomes" id="UP000887540">
    <property type="component" value="Unplaced"/>
</dbReference>
<dbReference type="InterPro" id="IPR017850">
    <property type="entry name" value="Alkaline_phosphatase_core_sf"/>
</dbReference>
<feature type="transmembrane region" description="Helical" evidence="14">
    <location>
        <begin position="386"/>
        <end position="411"/>
    </location>
</feature>
<evidence type="ECO:0000256" key="8">
    <source>
        <dbReference type="ARBA" id="ARBA00022679"/>
    </source>
</evidence>
<evidence type="ECO:0000256" key="7">
    <source>
        <dbReference type="ARBA" id="ARBA00022502"/>
    </source>
</evidence>
<organism evidence="17 18">
    <name type="scientific">Acrobeloides nanus</name>
    <dbReference type="NCBI Taxonomy" id="290746"/>
    <lineage>
        <taxon>Eukaryota</taxon>
        <taxon>Metazoa</taxon>
        <taxon>Ecdysozoa</taxon>
        <taxon>Nematoda</taxon>
        <taxon>Chromadorea</taxon>
        <taxon>Rhabditida</taxon>
        <taxon>Tylenchina</taxon>
        <taxon>Cephalobomorpha</taxon>
        <taxon>Cephaloboidea</taxon>
        <taxon>Cephalobidae</taxon>
        <taxon>Acrobeloides</taxon>
    </lineage>
</organism>
<dbReference type="GO" id="GO:0006506">
    <property type="term" value="P:GPI anchor biosynthetic process"/>
    <property type="evidence" value="ECO:0007669"/>
    <property type="project" value="UniProtKB-KW"/>
</dbReference>
<keyword evidence="7 14" id="KW-0337">GPI-anchor biosynthesis</keyword>
<feature type="transmembrane region" description="Helical" evidence="14">
    <location>
        <begin position="534"/>
        <end position="552"/>
    </location>
</feature>
<dbReference type="CDD" id="cd16020">
    <property type="entry name" value="GPI_EPT_1"/>
    <property type="match status" value="1"/>
</dbReference>
<dbReference type="GO" id="GO:0005789">
    <property type="term" value="C:endoplasmic reticulum membrane"/>
    <property type="evidence" value="ECO:0007669"/>
    <property type="project" value="UniProtKB-SubCell"/>
</dbReference>
<evidence type="ECO:0000256" key="1">
    <source>
        <dbReference type="ARBA" id="ARBA00001913"/>
    </source>
</evidence>
<keyword evidence="9 14" id="KW-0812">Transmembrane</keyword>
<dbReference type="InterPro" id="IPR017852">
    <property type="entry name" value="GPI_EtnP_transferase_1_C"/>
</dbReference>
<evidence type="ECO:0000256" key="9">
    <source>
        <dbReference type="ARBA" id="ARBA00022692"/>
    </source>
</evidence>
<feature type="domain" description="GPI ethanolamine phosphate transferase 1 C-terminal" evidence="16">
    <location>
        <begin position="314"/>
        <end position="761"/>
    </location>
</feature>
<evidence type="ECO:0000313" key="17">
    <source>
        <dbReference type="Proteomes" id="UP000887540"/>
    </source>
</evidence>
<protein>
    <recommendedName>
        <fullName evidence="6 14">GPI ethanolamine phosphate transferase 1</fullName>
        <ecNumber evidence="14">2.-.-.-</ecNumber>
    </recommendedName>
</protein>
<feature type="transmembrane region" description="Helical" evidence="14">
    <location>
        <begin position="762"/>
        <end position="785"/>
    </location>
</feature>
<evidence type="ECO:0000259" key="16">
    <source>
        <dbReference type="Pfam" id="PF04987"/>
    </source>
</evidence>
<evidence type="ECO:0000256" key="3">
    <source>
        <dbReference type="ARBA" id="ARBA00004687"/>
    </source>
</evidence>
<name>A0A914EGX7_9BILA</name>
<evidence type="ECO:0000256" key="13">
    <source>
        <dbReference type="ARBA" id="ARBA00023180"/>
    </source>
</evidence>
<feature type="transmembrane region" description="Helical" evidence="14">
    <location>
        <begin position="356"/>
        <end position="380"/>
    </location>
</feature>
<comment type="pathway">
    <text evidence="3 14">Glycolipid biosynthesis; glycosylphosphatidylinositol-anchor biosynthesis.</text>
</comment>
<dbReference type="GO" id="GO:0051377">
    <property type="term" value="F:mannose-ethanolamine phosphotransferase activity"/>
    <property type="evidence" value="ECO:0007669"/>
    <property type="project" value="UniProtKB-UniRule"/>
</dbReference>
<keyword evidence="13" id="KW-0325">Glycoprotein</keyword>
<dbReference type="SUPFAM" id="SSF53649">
    <property type="entry name" value="Alkaline phosphatase-like"/>
    <property type="match status" value="1"/>
</dbReference>
<dbReference type="InterPro" id="IPR000917">
    <property type="entry name" value="Sulfatase_N"/>
</dbReference>
<dbReference type="Pfam" id="PF00884">
    <property type="entry name" value="Sulfatase"/>
    <property type="match status" value="1"/>
</dbReference>
<evidence type="ECO:0000256" key="12">
    <source>
        <dbReference type="ARBA" id="ARBA00023136"/>
    </source>
</evidence>
<evidence type="ECO:0000256" key="10">
    <source>
        <dbReference type="ARBA" id="ARBA00022824"/>
    </source>
</evidence>
<feature type="transmembrane region" description="Helical" evidence="14">
    <location>
        <begin position="664"/>
        <end position="682"/>
    </location>
</feature>
<evidence type="ECO:0000313" key="18">
    <source>
        <dbReference type="WBParaSite" id="ACRNAN_scaffold8004.g19677.t1"/>
    </source>
</evidence>
<evidence type="ECO:0000256" key="6">
    <source>
        <dbReference type="ARBA" id="ARBA00020831"/>
    </source>
</evidence>
<feature type="transmembrane region" description="Helical" evidence="14">
    <location>
        <begin position="736"/>
        <end position="756"/>
    </location>
</feature>
<keyword evidence="12 14" id="KW-0472">Membrane</keyword>
<dbReference type="PANTHER" id="PTHR12250">
    <property type="entry name" value="PHOSPHATIDYLINOSITOL GLYCAN, CLASS N"/>
    <property type="match status" value="1"/>
</dbReference>
<dbReference type="Pfam" id="PF04987">
    <property type="entry name" value="PigN"/>
    <property type="match status" value="1"/>
</dbReference>
<accession>A0A914EGX7</accession>
<evidence type="ECO:0000256" key="5">
    <source>
        <dbReference type="ARBA" id="ARBA00008779"/>
    </source>
</evidence>
<feature type="transmembrane region" description="Helical" evidence="14">
    <location>
        <begin position="564"/>
        <end position="584"/>
    </location>
</feature>
<keyword evidence="11 14" id="KW-1133">Transmembrane helix</keyword>
<keyword evidence="8 14" id="KW-0808">Transferase</keyword>
<dbReference type="EC" id="2.-.-.-" evidence="14"/>
<feature type="transmembrane region" description="Helical" evidence="14">
    <location>
        <begin position="321"/>
        <end position="344"/>
    </location>
</feature>
<dbReference type="InterPro" id="IPR007070">
    <property type="entry name" value="GPI_EtnP_transferase_1"/>
</dbReference>
<feature type="transmembrane region" description="Helical" evidence="14">
    <location>
        <begin position="432"/>
        <end position="451"/>
    </location>
</feature>
<evidence type="ECO:0000256" key="2">
    <source>
        <dbReference type="ARBA" id="ARBA00004477"/>
    </source>
</evidence>
<feature type="transmembrane region" description="Helical" evidence="14">
    <location>
        <begin position="502"/>
        <end position="522"/>
    </location>
</feature>
<dbReference type="WBParaSite" id="ACRNAN_scaffold8004.g19677.t1">
    <property type="protein sequence ID" value="ACRNAN_scaffold8004.g19677.t1"/>
    <property type="gene ID" value="ACRNAN_scaffold8004.g19677"/>
</dbReference>
<dbReference type="PANTHER" id="PTHR12250:SF0">
    <property type="entry name" value="GPI ETHANOLAMINE PHOSPHATE TRANSFERASE 1"/>
    <property type="match status" value="1"/>
</dbReference>
<evidence type="ECO:0000256" key="4">
    <source>
        <dbReference type="ARBA" id="ARBA00008400"/>
    </source>
</evidence>